<evidence type="ECO:0000259" key="1">
    <source>
        <dbReference type="Pfam" id="PF04542"/>
    </source>
</evidence>
<accession>A0A7S7NSB6</accession>
<dbReference type="EMBL" id="CP063849">
    <property type="protein sequence ID" value="QOY88774.1"/>
    <property type="molecule type" value="Genomic_DNA"/>
</dbReference>
<gene>
    <name evidence="2" type="ORF">IRI77_02075</name>
</gene>
<dbReference type="Proteomes" id="UP000593892">
    <property type="component" value="Chromosome"/>
</dbReference>
<dbReference type="SUPFAM" id="SSF88946">
    <property type="entry name" value="Sigma2 domain of RNA polymerase sigma factors"/>
    <property type="match status" value="1"/>
</dbReference>
<sequence>MRTIEDGARRALEGDRDALDRVVRGLQGDLYGLALRMLLNREDAEDATQEILVRIVTRLPPKPSACC</sequence>
<dbReference type="Pfam" id="PF04542">
    <property type="entry name" value="Sigma70_r2"/>
    <property type="match status" value="1"/>
</dbReference>
<dbReference type="AlphaFoldDB" id="A0A7S7NSB6"/>
<organism evidence="2 3">
    <name type="scientific">Paludibaculum fermentans</name>
    <dbReference type="NCBI Taxonomy" id="1473598"/>
    <lineage>
        <taxon>Bacteria</taxon>
        <taxon>Pseudomonadati</taxon>
        <taxon>Acidobacteriota</taxon>
        <taxon>Terriglobia</taxon>
        <taxon>Bryobacterales</taxon>
        <taxon>Bryobacteraceae</taxon>
        <taxon>Paludibaculum</taxon>
    </lineage>
</organism>
<dbReference type="InterPro" id="IPR013325">
    <property type="entry name" value="RNA_pol_sigma_r2"/>
</dbReference>
<feature type="domain" description="RNA polymerase sigma-70 region 2" evidence="1">
    <location>
        <begin position="23"/>
        <end position="59"/>
    </location>
</feature>
<reference evidence="2 3" key="1">
    <citation type="submission" date="2020-10" db="EMBL/GenBank/DDBJ databases">
        <title>Complete genome sequence of Paludibaculum fermentans P105T, a facultatively anaerobic acidobacterium capable of dissimilatory Fe(III) reduction.</title>
        <authorList>
            <person name="Dedysh S.N."/>
            <person name="Beletsky A.V."/>
            <person name="Kulichevskaya I.S."/>
            <person name="Mardanov A.V."/>
            <person name="Ravin N.V."/>
        </authorList>
    </citation>
    <scope>NUCLEOTIDE SEQUENCE [LARGE SCALE GENOMIC DNA]</scope>
    <source>
        <strain evidence="2 3">P105</strain>
    </source>
</reference>
<evidence type="ECO:0000313" key="3">
    <source>
        <dbReference type="Proteomes" id="UP000593892"/>
    </source>
</evidence>
<proteinExistence type="predicted"/>
<dbReference type="Gene3D" id="1.10.1740.10">
    <property type="match status" value="1"/>
</dbReference>
<protein>
    <recommendedName>
        <fullName evidence="1">RNA polymerase sigma-70 region 2 domain-containing protein</fullName>
    </recommendedName>
</protein>
<keyword evidence="3" id="KW-1185">Reference proteome</keyword>
<name>A0A7S7NSB6_PALFE</name>
<dbReference type="RefSeq" id="WP_194450436.1">
    <property type="nucleotide sequence ID" value="NZ_CP063849.1"/>
</dbReference>
<dbReference type="GO" id="GO:0003700">
    <property type="term" value="F:DNA-binding transcription factor activity"/>
    <property type="evidence" value="ECO:0007669"/>
    <property type="project" value="InterPro"/>
</dbReference>
<evidence type="ECO:0000313" key="2">
    <source>
        <dbReference type="EMBL" id="QOY88774.1"/>
    </source>
</evidence>
<dbReference type="GO" id="GO:0006352">
    <property type="term" value="P:DNA-templated transcription initiation"/>
    <property type="evidence" value="ECO:0007669"/>
    <property type="project" value="InterPro"/>
</dbReference>
<dbReference type="InterPro" id="IPR007627">
    <property type="entry name" value="RNA_pol_sigma70_r2"/>
</dbReference>
<dbReference type="KEGG" id="pfer:IRI77_02075"/>